<reference evidence="1" key="1">
    <citation type="submission" date="2021-01" db="EMBL/GenBank/DDBJ databases">
        <title>Intestinitalea alba gen. nov., sp. nov., a novel genus of the family Enterobacteriaceae, isolated from the gut of the plastic-eating mealworm Tenebrio molitor L.</title>
        <authorList>
            <person name="Yang Y."/>
        </authorList>
    </citation>
    <scope>NUCLEOTIDE SEQUENCE</scope>
    <source>
        <strain evidence="1">BIT-L3</strain>
    </source>
</reference>
<evidence type="ECO:0000313" key="1">
    <source>
        <dbReference type="EMBL" id="MBK4715471.1"/>
    </source>
</evidence>
<evidence type="ECO:0000313" key="2">
    <source>
        <dbReference type="Proteomes" id="UP000659047"/>
    </source>
</evidence>
<dbReference type="EMBL" id="JAEPBH010000020">
    <property type="protein sequence ID" value="MBK4715471.1"/>
    <property type="molecule type" value="Genomic_DNA"/>
</dbReference>
<accession>A0A8K0XWR2</accession>
<proteinExistence type="predicted"/>
<dbReference type="AlphaFoldDB" id="A0A8K0XWR2"/>
<organism evidence="1 2">
    <name type="scientific">Tenebrionibacter intestinalis</name>
    <dbReference type="NCBI Taxonomy" id="2799638"/>
    <lineage>
        <taxon>Bacteria</taxon>
        <taxon>Pseudomonadati</taxon>
        <taxon>Pseudomonadota</taxon>
        <taxon>Gammaproteobacteria</taxon>
        <taxon>Enterobacterales</taxon>
        <taxon>Enterobacteriaceae</taxon>
        <taxon>Tenebrionibacter/Tenebrionicola group</taxon>
        <taxon>Tenebrionibacter</taxon>
    </lineage>
</organism>
<name>A0A8K0XWR2_9ENTR</name>
<keyword evidence="2" id="KW-1185">Reference proteome</keyword>
<protein>
    <submittedName>
        <fullName evidence="1">Uncharacterized protein</fullName>
    </submittedName>
</protein>
<gene>
    <name evidence="1" type="ORF">JJB97_09030</name>
</gene>
<dbReference type="Proteomes" id="UP000659047">
    <property type="component" value="Unassembled WGS sequence"/>
</dbReference>
<sequence length="94" mass="10851">MENQCIDYRLLTTKKEKPRFFLLCQQPETQQSLHLVTTPQEWLTLMQQALIKNNDVSQNKQDNYSALAVWMGSPQDTTLLHAPADAVQFLSSRD</sequence>
<comment type="caution">
    <text evidence="1">The sequence shown here is derived from an EMBL/GenBank/DDBJ whole genome shotgun (WGS) entry which is preliminary data.</text>
</comment>